<evidence type="ECO:0000313" key="8">
    <source>
        <dbReference type="EMBL" id="CAF4118479.1"/>
    </source>
</evidence>
<dbReference type="Proteomes" id="UP000677228">
    <property type="component" value="Unassembled WGS sequence"/>
</dbReference>
<dbReference type="InterPro" id="IPR020052">
    <property type="entry name" value="Ribosomal_eL31_CS"/>
</dbReference>
<dbReference type="GO" id="GO:0002181">
    <property type="term" value="P:cytoplasmic translation"/>
    <property type="evidence" value="ECO:0007669"/>
    <property type="project" value="TreeGrafter"/>
</dbReference>
<accession>A0A8S2F396</accession>
<evidence type="ECO:0000256" key="4">
    <source>
        <dbReference type="ARBA" id="ARBA00035230"/>
    </source>
</evidence>
<feature type="domain" description="Condensation" evidence="6">
    <location>
        <begin position="86"/>
        <end position="243"/>
    </location>
</feature>
<dbReference type="Proteomes" id="UP000682733">
    <property type="component" value="Unassembled WGS sequence"/>
</dbReference>
<evidence type="ECO:0000259" key="6">
    <source>
        <dbReference type="Pfam" id="PF00668"/>
    </source>
</evidence>
<keyword evidence="3" id="KW-0687">Ribonucleoprotein</keyword>
<dbReference type="SUPFAM" id="SSF52777">
    <property type="entry name" value="CoA-dependent acyltransferases"/>
    <property type="match status" value="1"/>
</dbReference>
<evidence type="ECO:0000256" key="3">
    <source>
        <dbReference type="ARBA" id="ARBA00023274"/>
    </source>
</evidence>
<gene>
    <name evidence="7" type="ORF">OVA965_LOCUS28967</name>
    <name evidence="8" type="ORF">TMI583_LOCUS29728</name>
</gene>
<dbReference type="FunFam" id="3.10.440.10:FF:000001">
    <property type="entry name" value="60S ribosomal protein L31"/>
    <property type="match status" value="1"/>
</dbReference>
<dbReference type="InterPro" id="IPR001242">
    <property type="entry name" value="Condensation_dom"/>
</dbReference>
<dbReference type="GO" id="GO:0022625">
    <property type="term" value="C:cytosolic large ribosomal subunit"/>
    <property type="evidence" value="ECO:0007669"/>
    <property type="project" value="TreeGrafter"/>
</dbReference>
<feature type="non-terminal residue" evidence="7">
    <location>
        <position position="1"/>
    </location>
</feature>
<dbReference type="Gene3D" id="3.30.559.10">
    <property type="entry name" value="Chloramphenicol acetyltransferase-like domain"/>
    <property type="match status" value="1"/>
</dbReference>
<reference evidence="7" key="1">
    <citation type="submission" date="2021-02" db="EMBL/GenBank/DDBJ databases">
        <authorList>
            <person name="Nowell W R."/>
        </authorList>
    </citation>
    <scope>NUCLEOTIDE SEQUENCE</scope>
</reference>
<dbReference type="Pfam" id="PF00668">
    <property type="entry name" value="Condensation"/>
    <property type="match status" value="1"/>
</dbReference>
<dbReference type="PANTHER" id="PTHR10956:SF0">
    <property type="entry name" value="60S RIBOSOMAL PROTEIN L31"/>
    <property type="match status" value="1"/>
</dbReference>
<protein>
    <recommendedName>
        <fullName evidence="4">Large ribosomal subunit protein eL31</fullName>
    </recommendedName>
    <alternativeName>
        <fullName evidence="5">60S ribosomal protein L31</fullName>
    </alternativeName>
</protein>
<dbReference type="EMBL" id="CAJNOK010020082">
    <property type="protein sequence ID" value="CAF1310724.1"/>
    <property type="molecule type" value="Genomic_DNA"/>
</dbReference>
<dbReference type="InterPro" id="IPR000054">
    <property type="entry name" value="Ribosomal_eL31"/>
</dbReference>
<dbReference type="InterPro" id="IPR023213">
    <property type="entry name" value="CAT-like_dom_sf"/>
</dbReference>
<comment type="caution">
    <text evidence="7">The sequence shown here is derived from an EMBL/GenBank/DDBJ whole genome shotgun (WGS) entry which is preliminary data.</text>
</comment>
<dbReference type="GO" id="GO:0003824">
    <property type="term" value="F:catalytic activity"/>
    <property type="evidence" value="ECO:0007669"/>
    <property type="project" value="InterPro"/>
</dbReference>
<dbReference type="SMART" id="SM01380">
    <property type="entry name" value="Ribosomal_L31e"/>
    <property type="match status" value="1"/>
</dbReference>
<evidence type="ECO:0000256" key="1">
    <source>
        <dbReference type="ARBA" id="ARBA00010808"/>
    </source>
</evidence>
<dbReference type="EMBL" id="CAJOBA010041667">
    <property type="protein sequence ID" value="CAF4118479.1"/>
    <property type="molecule type" value="Genomic_DNA"/>
</dbReference>
<dbReference type="Gene3D" id="3.30.559.30">
    <property type="entry name" value="Nonribosomal peptide synthetase, condensation domain"/>
    <property type="match status" value="1"/>
</dbReference>
<evidence type="ECO:0000256" key="5">
    <source>
        <dbReference type="ARBA" id="ARBA00035337"/>
    </source>
</evidence>
<name>A0A8S2F396_9BILA</name>
<evidence type="ECO:0000313" key="7">
    <source>
        <dbReference type="EMBL" id="CAF1310724.1"/>
    </source>
</evidence>
<dbReference type="SUPFAM" id="SSF54575">
    <property type="entry name" value="Ribosomal protein L31e"/>
    <property type="match status" value="1"/>
</dbReference>
<dbReference type="InterPro" id="IPR023621">
    <property type="entry name" value="Ribosomal_eL31_dom_sf"/>
</dbReference>
<sequence length="255" mass="29781">AFKKRAPRAVKEIKRFAEKMMRTPDVRIDSKLNKEIWSQGINHVPYRVRIRLARQRNEDEDSPHKLYTLVTHVRVPTFKGLMTANSYMIGFFVNVINYRLKIDSQLTFKELLLEMQKVCLSVLNYSYLPFQNIVKLLYGKRGLTQGQMPFHPLIFIYQNNVMNINRISFADAVCERIDEGFHHITKFDLAAFVSHNISDGGKTHNIVCVWDYAVDLFNEATANKIVEQFQTLLKHLFSTTTEFKLTETPLYKLSL</sequence>
<dbReference type="PANTHER" id="PTHR10956">
    <property type="entry name" value="60S RIBOSOMAL PROTEIN L31"/>
    <property type="match status" value="1"/>
</dbReference>
<keyword evidence="2" id="KW-0689">Ribosomal protein</keyword>
<dbReference type="Gene3D" id="3.10.440.10">
    <property type="match status" value="1"/>
</dbReference>
<proteinExistence type="inferred from homology"/>
<comment type="similarity">
    <text evidence="1">Belongs to the eukaryotic ribosomal protein eL31 family.</text>
</comment>
<organism evidence="7 9">
    <name type="scientific">Didymodactylos carnosus</name>
    <dbReference type="NCBI Taxonomy" id="1234261"/>
    <lineage>
        <taxon>Eukaryota</taxon>
        <taxon>Metazoa</taxon>
        <taxon>Spiralia</taxon>
        <taxon>Gnathifera</taxon>
        <taxon>Rotifera</taxon>
        <taxon>Eurotatoria</taxon>
        <taxon>Bdelloidea</taxon>
        <taxon>Philodinida</taxon>
        <taxon>Philodinidae</taxon>
        <taxon>Didymodactylos</taxon>
    </lineage>
</organism>
<dbReference type="GO" id="GO:0003735">
    <property type="term" value="F:structural constituent of ribosome"/>
    <property type="evidence" value="ECO:0007669"/>
    <property type="project" value="InterPro"/>
</dbReference>
<dbReference type="AlphaFoldDB" id="A0A8S2F396"/>
<evidence type="ECO:0000256" key="2">
    <source>
        <dbReference type="ARBA" id="ARBA00022980"/>
    </source>
</evidence>
<dbReference type="CDD" id="cd00463">
    <property type="entry name" value="Ribosomal_L31e"/>
    <property type="match status" value="1"/>
</dbReference>
<evidence type="ECO:0000313" key="9">
    <source>
        <dbReference type="Proteomes" id="UP000677228"/>
    </source>
</evidence>
<dbReference type="Pfam" id="PF01198">
    <property type="entry name" value="Ribosomal_L31e"/>
    <property type="match status" value="1"/>
</dbReference>
<dbReference type="PROSITE" id="PS01144">
    <property type="entry name" value="RIBOSOMAL_L31E"/>
    <property type="match status" value="1"/>
</dbReference>